<name>A0A5K8ABK4_9BACT</name>
<proteinExistence type="predicted"/>
<evidence type="ECO:0000313" key="1">
    <source>
        <dbReference type="EMBL" id="BBO87142.1"/>
    </source>
</evidence>
<dbReference type="AlphaFoldDB" id="A0A5K8ABK4"/>
<reference evidence="2 3" key="1">
    <citation type="submission" date="2019-11" db="EMBL/GenBank/DDBJ databases">
        <title>Comparative genomics of hydrocarbon-degrading Desulfosarcina strains.</title>
        <authorList>
            <person name="Watanabe M."/>
            <person name="Kojima H."/>
            <person name="Fukui M."/>
        </authorList>
    </citation>
    <scope>NUCLEOTIDE SEQUENCE [LARGE SCALE GENOMIC DNA]</scope>
    <source>
        <strain evidence="2">OXyS1</strain>
        <strain evidence="3">oXyS1</strain>
    </source>
</reference>
<dbReference type="Proteomes" id="UP000422108">
    <property type="component" value="Chromosome"/>
</dbReference>
<evidence type="ECO:0000313" key="2">
    <source>
        <dbReference type="EMBL" id="BBO89330.1"/>
    </source>
</evidence>
<organism evidence="2 3">
    <name type="scientific">Desulfosarcina ovata subsp. ovata</name>
    <dbReference type="NCBI Taxonomy" id="2752305"/>
    <lineage>
        <taxon>Bacteria</taxon>
        <taxon>Pseudomonadati</taxon>
        <taxon>Thermodesulfobacteriota</taxon>
        <taxon>Desulfobacteria</taxon>
        <taxon>Desulfobacterales</taxon>
        <taxon>Desulfosarcinaceae</taxon>
        <taxon>Desulfosarcina</taxon>
    </lineage>
</organism>
<accession>A0A5K8ABK4</accession>
<sequence>MVTKHPICPDRIRKVPKQFSWLDHRLVSEHYIDRCTHKAAALYLFLVTVSDAKGMSYYSDRTLAQRLGMDEPEVIRVRSELVDIGLIAYRKPLYQVLAIDPEPVRTSGGLQSVEQIFKRIAEGRS</sequence>
<protein>
    <recommendedName>
        <fullName evidence="4">Helix-turn-helix domain-containing protein</fullName>
    </recommendedName>
</protein>
<dbReference type="Gene3D" id="1.10.10.10">
    <property type="entry name" value="Winged helix-like DNA-binding domain superfamily/Winged helix DNA-binding domain"/>
    <property type="match status" value="1"/>
</dbReference>
<keyword evidence="3" id="KW-1185">Reference proteome</keyword>
<dbReference type="Pfam" id="PF13730">
    <property type="entry name" value="HTH_36"/>
    <property type="match status" value="1"/>
</dbReference>
<dbReference type="InterPro" id="IPR036388">
    <property type="entry name" value="WH-like_DNA-bd_sf"/>
</dbReference>
<gene>
    <name evidence="1" type="ORF">DSCOOX_03220</name>
    <name evidence="2" type="ORF">DSCOOX_25100</name>
</gene>
<evidence type="ECO:0008006" key="4">
    <source>
        <dbReference type="Google" id="ProtNLM"/>
    </source>
</evidence>
<dbReference type="EMBL" id="AP021879">
    <property type="protein sequence ID" value="BBO87142.1"/>
    <property type="molecule type" value="Genomic_DNA"/>
</dbReference>
<dbReference type="EMBL" id="AP021879">
    <property type="protein sequence ID" value="BBO89330.1"/>
    <property type="molecule type" value="Genomic_DNA"/>
</dbReference>
<evidence type="ECO:0000313" key="3">
    <source>
        <dbReference type="Proteomes" id="UP000422108"/>
    </source>
</evidence>
<dbReference type="RefSeq" id="WP_155308628.1">
    <property type="nucleotide sequence ID" value="NZ_AP021879.1"/>
</dbReference>